<name>A0A7C3J1L2_9CREN</name>
<gene>
    <name evidence="1" type="ORF">ENS19_00145</name>
</gene>
<sequence>MTYISKCSGTGGAWRNTTRQRISYMSCGGRYKNINNTMIYVQMVEWLFPNTDDQYICKVIMNAKEASLLIESGYEYVTGEYGDGGKLLRKKKCYI</sequence>
<dbReference type="EMBL" id="DSTX01000001">
    <property type="protein sequence ID" value="HFK19679.1"/>
    <property type="molecule type" value="Genomic_DNA"/>
</dbReference>
<evidence type="ECO:0000313" key="1">
    <source>
        <dbReference type="EMBL" id="HFK19679.1"/>
    </source>
</evidence>
<reference evidence="1" key="1">
    <citation type="journal article" date="2020" name="mSystems">
        <title>Genome- and Community-Level Interaction Insights into Carbon Utilization and Element Cycling Functions of Hydrothermarchaeota in Hydrothermal Sediment.</title>
        <authorList>
            <person name="Zhou Z."/>
            <person name="Liu Y."/>
            <person name="Xu W."/>
            <person name="Pan J."/>
            <person name="Luo Z.H."/>
            <person name="Li M."/>
        </authorList>
    </citation>
    <scope>NUCLEOTIDE SEQUENCE [LARGE SCALE GENOMIC DNA]</scope>
    <source>
        <strain evidence="1">SpSt-468</strain>
    </source>
</reference>
<comment type="caution">
    <text evidence="1">The sequence shown here is derived from an EMBL/GenBank/DDBJ whole genome shotgun (WGS) entry which is preliminary data.</text>
</comment>
<dbReference type="AlphaFoldDB" id="A0A7C3J1L2"/>
<protein>
    <submittedName>
        <fullName evidence="1">Uncharacterized protein</fullName>
    </submittedName>
</protein>
<organism evidence="1">
    <name type="scientific">Candidatus Methanomethylicus mesodigestus</name>
    <dbReference type="NCBI Taxonomy" id="1867258"/>
    <lineage>
        <taxon>Archaea</taxon>
        <taxon>Thermoproteota</taxon>
        <taxon>Methanosuratincolia</taxon>
        <taxon>Candidatus Methanomethylicales</taxon>
        <taxon>Candidatus Methanomethylicaceae</taxon>
        <taxon>Candidatus Methanomethylicus</taxon>
    </lineage>
</organism>
<proteinExistence type="predicted"/>
<accession>A0A7C3J1L2</accession>